<dbReference type="FunFam" id="2.30.29.30:FF:000001">
    <property type="entry name" value="Erythrocyte membrane protein band 4.1"/>
    <property type="match status" value="1"/>
</dbReference>
<evidence type="ECO:0000256" key="4">
    <source>
        <dbReference type="ARBA" id="ARBA00023203"/>
    </source>
</evidence>
<feature type="compositionally biased region" description="Low complexity" evidence="6">
    <location>
        <begin position="701"/>
        <end position="716"/>
    </location>
</feature>
<feature type="compositionally biased region" description="Low complexity" evidence="6">
    <location>
        <begin position="33"/>
        <end position="55"/>
    </location>
</feature>
<dbReference type="Pfam" id="PF09380">
    <property type="entry name" value="FERM_C"/>
    <property type="match status" value="1"/>
</dbReference>
<dbReference type="PANTHER" id="PTHR23280">
    <property type="entry name" value="4.1 G PROTEIN"/>
    <property type="match status" value="1"/>
</dbReference>
<dbReference type="GO" id="GO:0005886">
    <property type="term" value="C:plasma membrane"/>
    <property type="evidence" value="ECO:0007669"/>
    <property type="project" value="TreeGrafter"/>
</dbReference>
<evidence type="ECO:0000313" key="8">
    <source>
        <dbReference type="EMBL" id="KAK5623092.1"/>
    </source>
</evidence>
<dbReference type="GO" id="GO:0031032">
    <property type="term" value="P:actomyosin structure organization"/>
    <property type="evidence" value="ECO:0007669"/>
    <property type="project" value="TreeGrafter"/>
</dbReference>
<dbReference type="InterPro" id="IPR019749">
    <property type="entry name" value="Band_41_domain"/>
</dbReference>
<dbReference type="PROSITE" id="PS00661">
    <property type="entry name" value="FERM_2"/>
    <property type="match status" value="1"/>
</dbReference>
<dbReference type="SMART" id="SM01196">
    <property type="entry name" value="FERM_C"/>
    <property type="match status" value="1"/>
</dbReference>
<dbReference type="AlphaFoldDB" id="A0AAV9SNN7"/>
<dbReference type="InterPro" id="IPR018980">
    <property type="entry name" value="FERM_PH-like_C"/>
</dbReference>
<dbReference type="Pfam" id="PF04382">
    <property type="entry name" value="SAB"/>
    <property type="match status" value="1"/>
</dbReference>
<dbReference type="FunFam" id="1.20.80.10:FF:000001">
    <property type="entry name" value="Erythrocyte membrane protein band 4.1"/>
    <property type="match status" value="1"/>
</dbReference>
<dbReference type="CDD" id="cd13184">
    <property type="entry name" value="FERM_C_4_1_family"/>
    <property type="match status" value="1"/>
</dbReference>
<dbReference type="EMBL" id="JAHHUM010000052">
    <property type="protein sequence ID" value="KAK5623092.1"/>
    <property type="molecule type" value="Genomic_DNA"/>
</dbReference>
<dbReference type="InterPro" id="IPR007477">
    <property type="entry name" value="SAB_dom"/>
</dbReference>
<keyword evidence="4" id="KW-0009">Actin-binding</keyword>
<dbReference type="PROSITE" id="PS50057">
    <property type="entry name" value="FERM_3"/>
    <property type="match status" value="1"/>
</dbReference>
<feature type="compositionally biased region" description="Basic and acidic residues" evidence="6">
    <location>
        <begin position="453"/>
        <end position="464"/>
    </location>
</feature>
<feature type="compositionally biased region" description="Basic and acidic residues" evidence="6">
    <location>
        <begin position="612"/>
        <end position="624"/>
    </location>
</feature>
<dbReference type="Pfam" id="PF09379">
    <property type="entry name" value="FERM_N"/>
    <property type="match status" value="1"/>
</dbReference>
<dbReference type="Gene3D" id="3.10.20.90">
    <property type="entry name" value="Phosphatidylinositol 3-kinase Catalytic Subunit, Chain A, domain 1"/>
    <property type="match status" value="1"/>
</dbReference>
<feature type="region of interest" description="Disordered" evidence="6">
    <location>
        <begin position="450"/>
        <end position="517"/>
    </location>
</feature>
<comment type="subcellular location">
    <subcellularLocation>
        <location evidence="1">Cytoplasm</location>
        <location evidence="1">Cytoskeleton</location>
    </subcellularLocation>
</comment>
<feature type="compositionally biased region" description="Acidic residues" evidence="6">
    <location>
        <begin position="736"/>
        <end position="749"/>
    </location>
</feature>
<evidence type="ECO:0000256" key="2">
    <source>
        <dbReference type="ARBA" id="ARBA00022490"/>
    </source>
</evidence>
<evidence type="ECO:0000256" key="6">
    <source>
        <dbReference type="SAM" id="MobiDB-lite"/>
    </source>
</evidence>
<feature type="region of interest" description="Disordered" evidence="6">
    <location>
        <begin position="529"/>
        <end position="574"/>
    </location>
</feature>
<dbReference type="InterPro" id="IPR014847">
    <property type="entry name" value="FA"/>
</dbReference>
<dbReference type="GO" id="GO:0003779">
    <property type="term" value="F:actin binding"/>
    <property type="evidence" value="ECO:0007669"/>
    <property type="project" value="UniProtKB-KW"/>
</dbReference>
<keyword evidence="9" id="KW-1185">Reference proteome</keyword>
<dbReference type="InterPro" id="IPR008379">
    <property type="entry name" value="Band_4.1_C"/>
</dbReference>
<evidence type="ECO:0000256" key="5">
    <source>
        <dbReference type="ARBA" id="ARBA00023212"/>
    </source>
</evidence>
<dbReference type="CDD" id="cd14473">
    <property type="entry name" value="FERM_B-lobe"/>
    <property type="match status" value="1"/>
</dbReference>
<feature type="region of interest" description="Disordered" evidence="6">
    <location>
        <begin position="1"/>
        <end position="55"/>
    </location>
</feature>
<dbReference type="Pfam" id="PF05902">
    <property type="entry name" value="4_1_CTD"/>
    <property type="match status" value="1"/>
</dbReference>
<evidence type="ECO:0000256" key="1">
    <source>
        <dbReference type="ARBA" id="ARBA00004245"/>
    </source>
</evidence>
<reference evidence="8 9" key="1">
    <citation type="submission" date="2021-06" db="EMBL/GenBank/DDBJ databases">
        <authorList>
            <person name="Palmer J.M."/>
        </authorList>
    </citation>
    <scope>NUCLEOTIDE SEQUENCE [LARGE SCALE GENOMIC DNA]</scope>
    <source>
        <strain evidence="8 9">MEX-2019</strain>
        <tissue evidence="8">Muscle</tissue>
    </source>
</reference>
<dbReference type="PIRSF" id="PIRSF002304">
    <property type="entry name" value="Membrane_skeletal_4_1"/>
    <property type="match status" value="1"/>
</dbReference>
<dbReference type="InterPro" id="IPR000299">
    <property type="entry name" value="FERM_domain"/>
</dbReference>
<dbReference type="InterPro" id="IPR000798">
    <property type="entry name" value="Ez/rad/moesin-like"/>
</dbReference>
<sequence length="898" mass="100345">MTTEPRDARPLEAESFPEAAAHSTPKQGREGGASQSLAQSSLAEDSSSHLSSNSHIARSPARNVLSFRTMQTRVTLLDGTLFTCIVEKRAWGLHLFEKVCEHLNLLEKDYFALSFRDADNNKNWLDPAKEIKKQVRGVPWNFTFNVKFYPPNPAQLSEDITRYFLCLQLRQDIVSGRLPCSFSTHTILGSYTVQSELGDYDPDECGPDYVSELCFAPNQTKEMEAKIMELHRTLRGISPVEAEMHFLENVKKLSMYGVDLHHAKDSEGVAIMLGVCNSGLLVYRDRLRINRFSWPKILKISYKRNNFYIKIRPGEFESIIGFKLLNHRAAKRLWKVCVEHHSFFRLLSPEEPPKKFLSLGSKFRYSGRTQIQSRRASAQISRPAPNFPRCISKRNMLSRSLDGDMGSGLYGASKAIAISDNITTVTPERRMEDRREEPAEEVLLLLLEEEAREEQQPTEKDMRATEVSPESPPTPQKQDTKTELTDTAVDGDLTVTESDQDEDLRTQETLGSPEENLQTTISALRRSFLEGDQGGGGMTEWEKRLASSPLRRADEAPMIEPLELEEPKPPFDEMSPELTALLRSAREQETFREHNLLKTSEKVETVFILPESRDEDQAVADHYKVAPNPMGPPPINPPPPPPGDALAHDDDVTEHWPVHGDSDKATDGNGVVGQHEPSDDDEDNDGSDGRSSDEDVISVLAQAAVEESVEAAVRQANDADQDSGSPCRPRRNHDDGESDDSEVEGEWTFEENAPSPTIPYLTSQHSTSPTQRSIHSDHADESKPQPEEVPVMRKTLTYEAPGSQVDSDPPAGLLLSSQTFTAETSTTTTTTHITKTVKGGVSETRVEKRIVISGETEEDHEQAMAAALSEARRQHPELSVTRVVVHKETEVSPDHMIN</sequence>
<dbReference type="InterPro" id="IPR014352">
    <property type="entry name" value="FERM/acyl-CoA-bd_prot_sf"/>
</dbReference>
<dbReference type="InterPro" id="IPR011993">
    <property type="entry name" value="PH-like_dom_sf"/>
</dbReference>
<dbReference type="Pfam" id="PF00373">
    <property type="entry name" value="FERM_M"/>
    <property type="match status" value="1"/>
</dbReference>
<feature type="compositionally biased region" description="Polar residues" evidence="6">
    <location>
        <begin position="507"/>
        <end position="517"/>
    </location>
</feature>
<dbReference type="Gene3D" id="2.30.29.30">
    <property type="entry name" value="Pleckstrin-homology domain (PH domain)/Phosphotyrosine-binding domain (PTB)"/>
    <property type="match status" value="1"/>
</dbReference>
<keyword evidence="2" id="KW-0963">Cytoplasm</keyword>
<keyword evidence="5" id="KW-0206">Cytoskeleton</keyword>
<dbReference type="InterPro" id="IPR018979">
    <property type="entry name" value="FERM_N"/>
</dbReference>
<dbReference type="GO" id="GO:0005856">
    <property type="term" value="C:cytoskeleton"/>
    <property type="evidence" value="ECO:0007669"/>
    <property type="project" value="UniProtKB-SubCell"/>
</dbReference>
<dbReference type="Gene3D" id="1.20.80.10">
    <property type="match status" value="1"/>
</dbReference>
<dbReference type="InterPro" id="IPR019747">
    <property type="entry name" value="FERM_CS"/>
</dbReference>
<dbReference type="PROSITE" id="PS00660">
    <property type="entry name" value="FERM_1"/>
    <property type="match status" value="1"/>
</dbReference>
<feature type="domain" description="FERM" evidence="7">
    <location>
        <begin position="70"/>
        <end position="348"/>
    </location>
</feature>
<name>A0AAV9SNN7_9TELE</name>
<dbReference type="SUPFAM" id="SSF54236">
    <property type="entry name" value="Ubiquitin-like"/>
    <property type="match status" value="1"/>
</dbReference>
<dbReference type="PANTHER" id="PTHR23280:SF20">
    <property type="entry name" value="BAND 4.1-LIKE PROTEIN 3"/>
    <property type="match status" value="1"/>
</dbReference>
<dbReference type="PRINTS" id="PR00661">
    <property type="entry name" value="ERMFAMILY"/>
</dbReference>
<dbReference type="SUPFAM" id="SSF47031">
    <property type="entry name" value="Second domain of FERM"/>
    <property type="match status" value="1"/>
</dbReference>
<dbReference type="InterPro" id="IPR035963">
    <property type="entry name" value="FERM_2"/>
</dbReference>
<evidence type="ECO:0000256" key="3">
    <source>
        <dbReference type="ARBA" id="ARBA00022553"/>
    </source>
</evidence>
<feature type="compositionally biased region" description="Basic and acidic residues" evidence="6">
    <location>
        <begin position="646"/>
        <end position="666"/>
    </location>
</feature>
<dbReference type="PRINTS" id="PR00935">
    <property type="entry name" value="BAND41"/>
</dbReference>
<dbReference type="Proteomes" id="UP001311232">
    <property type="component" value="Unassembled WGS sequence"/>
</dbReference>
<gene>
    <name evidence="8" type="ORF">CRENBAI_019981</name>
</gene>
<feature type="compositionally biased region" description="Polar residues" evidence="6">
    <location>
        <begin position="760"/>
        <end position="773"/>
    </location>
</feature>
<proteinExistence type="predicted"/>
<protein>
    <recommendedName>
        <fullName evidence="7">FERM domain-containing protein</fullName>
    </recommendedName>
</protein>
<feature type="compositionally biased region" description="Pro residues" evidence="6">
    <location>
        <begin position="629"/>
        <end position="643"/>
    </location>
</feature>
<feature type="compositionally biased region" description="Basic and acidic residues" evidence="6">
    <location>
        <begin position="774"/>
        <end position="786"/>
    </location>
</feature>
<accession>A0AAV9SNN7</accession>
<dbReference type="Pfam" id="PF08736">
    <property type="entry name" value="FA"/>
    <property type="match status" value="1"/>
</dbReference>
<dbReference type="GO" id="GO:0030866">
    <property type="term" value="P:cortical actin cytoskeleton organization"/>
    <property type="evidence" value="ECO:0007669"/>
    <property type="project" value="InterPro"/>
</dbReference>
<dbReference type="InterPro" id="IPR029071">
    <property type="entry name" value="Ubiquitin-like_domsf"/>
</dbReference>
<feature type="compositionally biased region" description="Basic and acidic residues" evidence="6">
    <location>
        <begin position="540"/>
        <end position="555"/>
    </location>
</feature>
<evidence type="ECO:0000259" key="7">
    <source>
        <dbReference type="PROSITE" id="PS50057"/>
    </source>
</evidence>
<evidence type="ECO:0000313" key="9">
    <source>
        <dbReference type="Proteomes" id="UP001311232"/>
    </source>
</evidence>
<comment type="caution">
    <text evidence="8">The sequence shown here is derived from an EMBL/GenBank/DDBJ whole genome shotgun (WGS) entry which is preliminary data.</text>
</comment>
<dbReference type="FunFam" id="3.10.20.90:FF:000002">
    <property type="entry name" value="Erythrocyte protein band 4.1-like 3"/>
    <property type="match status" value="1"/>
</dbReference>
<feature type="compositionally biased region" description="Basic and acidic residues" evidence="6">
    <location>
        <begin position="1"/>
        <end position="12"/>
    </location>
</feature>
<feature type="region of interest" description="Disordered" evidence="6">
    <location>
        <begin position="612"/>
        <end position="813"/>
    </location>
</feature>
<dbReference type="SMART" id="SM00295">
    <property type="entry name" value="B41"/>
    <property type="match status" value="1"/>
</dbReference>
<keyword evidence="3" id="KW-0597">Phosphoprotein</keyword>
<dbReference type="InterPro" id="IPR019748">
    <property type="entry name" value="FERM_central"/>
</dbReference>
<dbReference type="SMART" id="SM01195">
    <property type="entry name" value="FA"/>
    <property type="match status" value="1"/>
</dbReference>
<dbReference type="GO" id="GO:0005198">
    <property type="term" value="F:structural molecule activity"/>
    <property type="evidence" value="ECO:0007669"/>
    <property type="project" value="InterPro"/>
</dbReference>
<organism evidence="8 9">
    <name type="scientific">Crenichthys baileyi</name>
    <name type="common">White River springfish</name>
    <dbReference type="NCBI Taxonomy" id="28760"/>
    <lineage>
        <taxon>Eukaryota</taxon>
        <taxon>Metazoa</taxon>
        <taxon>Chordata</taxon>
        <taxon>Craniata</taxon>
        <taxon>Vertebrata</taxon>
        <taxon>Euteleostomi</taxon>
        <taxon>Actinopterygii</taxon>
        <taxon>Neopterygii</taxon>
        <taxon>Teleostei</taxon>
        <taxon>Neoteleostei</taxon>
        <taxon>Acanthomorphata</taxon>
        <taxon>Ovalentaria</taxon>
        <taxon>Atherinomorphae</taxon>
        <taxon>Cyprinodontiformes</taxon>
        <taxon>Goodeidae</taxon>
        <taxon>Crenichthys</taxon>
    </lineage>
</organism>
<dbReference type="SUPFAM" id="SSF50729">
    <property type="entry name" value="PH domain-like"/>
    <property type="match status" value="1"/>
</dbReference>